<accession>H6L334</accession>
<gene>
    <name evidence="2" type="ordered locus">SGRA_2130</name>
</gene>
<organism evidence="2 3">
    <name type="scientific">Saprospira grandis (strain Lewin)</name>
    <dbReference type="NCBI Taxonomy" id="984262"/>
    <lineage>
        <taxon>Bacteria</taxon>
        <taxon>Pseudomonadati</taxon>
        <taxon>Bacteroidota</taxon>
        <taxon>Saprospiria</taxon>
        <taxon>Saprospirales</taxon>
        <taxon>Saprospiraceae</taxon>
        <taxon>Saprospira</taxon>
    </lineage>
</organism>
<name>H6L334_SAPGL</name>
<keyword evidence="3" id="KW-1185">Reference proteome</keyword>
<dbReference type="Proteomes" id="UP000007519">
    <property type="component" value="Chromosome"/>
</dbReference>
<dbReference type="EMBL" id="CP002831">
    <property type="protein sequence ID" value="AFC24861.1"/>
    <property type="molecule type" value="Genomic_DNA"/>
</dbReference>
<proteinExistence type="predicted"/>
<keyword evidence="1" id="KW-0732">Signal</keyword>
<dbReference type="HOGENOM" id="CLU_3103670_0_0_10"/>
<evidence type="ECO:0000313" key="3">
    <source>
        <dbReference type="Proteomes" id="UP000007519"/>
    </source>
</evidence>
<dbReference type="AlphaFoldDB" id="H6L334"/>
<sequence>MLRRSQVCSALRRLRLLGLALRATAAQRWAFWTIFAQFVGPCRWAKKKGSR</sequence>
<dbReference type="STRING" id="984262.SGRA_2130"/>
<feature type="signal peptide" evidence="1">
    <location>
        <begin position="1"/>
        <end position="25"/>
    </location>
</feature>
<evidence type="ECO:0000256" key="1">
    <source>
        <dbReference type="SAM" id="SignalP"/>
    </source>
</evidence>
<protein>
    <submittedName>
        <fullName evidence="2">Uncharacterized protein</fullName>
    </submittedName>
</protein>
<feature type="chain" id="PRO_5003604778" evidence="1">
    <location>
        <begin position="26"/>
        <end position="51"/>
    </location>
</feature>
<evidence type="ECO:0000313" key="2">
    <source>
        <dbReference type="EMBL" id="AFC24861.1"/>
    </source>
</evidence>
<dbReference type="KEGG" id="sgn:SGRA_2130"/>
<reference evidence="2 3" key="1">
    <citation type="journal article" date="2012" name="Stand. Genomic Sci.">
        <title>Complete genome sequencing and analysis of Saprospira grandis str. Lewin, a predatory marine bacterium.</title>
        <authorList>
            <person name="Saw J.H."/>
            <person name="Yuryev A."/>
            <person name="Kanbe M."/>
            <person name="Hou S."/>
            <person name="Young A.G."/>
            <person name="Aizawa S."/>
            <person name="Alam M."/>
        </authorList>
    </citation>
    <scope>NUCLEOTIDE SEQUENCE [LARGE SCALE GENOMIC DNA]</scope>
    <source>
        <strain evidence="2 3">Lewin</strain>
    </source>
</reference>